<evidence type="ECO:0000313" key="3">
    <source>
        <dbReference type="EMBL" id="KAK4142664.1"/>
    </source>
</evidence>
<reference evidence="3" key="1">
    <citation type="journal article" date="2023" name="Mol. Phylogenet. Evol.">
        <title>Genome-scale phylogeny and comparative genomics of the fungal order Sordariales.</title>
        <authorList>
            <person name="Hensen N."/>
            <person name="Bonometti L."/>
            <person name="Westerberg I."/>
            <person name="Brannstrom I.O."/>
            <person name="Guillou S."/>
            <person name="Cros-Aarteil S."/>
            <person name="Calhoun S."/>
            <person name="Haridas S."/>
            <person name="Kuo A."/>
            <person name="Mondo S."/>
            <person name="Pangilinan J."/>
            <person name="Riley R."/>
            <person name="LaButti K."/>
            <person name="Andreopoulos B."/>
            <person name="Lipzen A."/>
            <person name="Chen C."/>
            <person name="Yan M."/>
            <person name="Daum C."/>
            <person name="Ng V."/>
            <person name="Clum A."/>
            <person name="Steindorff A."/>
            <person name="Ohm R.A."/>
            <person name="Martin F."/>
            <person name="Silar P."/>
            <person name="Natvig D.O."/>
            <person name="Lalanne C."/>
            <person name="Gautier V."/>
            <person name="Ament-Velasquez S.L."/>
            <person name="Kruys A."/>
            <person name="Hutchinson M.I."/>
            <person name="Powell A.J."/>
            <person name="Barry K."/>
            <person name="Miller A.N."/>
            <person name="Grigoriev I.V."/>
            <person name="Debuchy R."/>
            <person name="Gladieux P."/>
            <person name="Hiltunen Thoren M."/>
            <person name="Johannesson H."/>
        </authorList>
    </citation>
    <scope>NUCLEOTIDE SEQUENCE</scope>
    <source>
        <strain evidence="3">CBS 141.50</strain>
    </source>
</reference>
<dbReference type="AlphaFoldDB" id="A0AAN6V0X6"/>
<keyword evidence="4" id="KW-1185">Reference proteome</keyword>
<evidence type="ECO:0000313" key="4">
    <source>
        <dbReference type="Proteomes" id="UP001302676"/>
    </source>
</evidence>
<reference evidence="3" key="2">
    <citation type="submission" date="2023-05" db="EMBL/GenBank/DDBJ databases">
        <authorList>
            <consortium name="Lawrence Berkeley National Laboratory"/>
            <person name="Steindorff A."/>
            <person name="Hensen N."/>
            <person name="Bonometti L."/>
            <person name="Westerberg I."/>
            <person name="Brannstrom I.O."/>
            <person name="Guillou S."/>
            <person name="Cros-Aarteil S."/>
            <person name="Calhoun S."/>
            <person name="Haridas S."/>
            <person name="Kuo A."/>
            <person name="Mondo S."/>
            <person name="Pangilinan J."/>
            <person name="Riley R."/>
            <person name="Labutti K."/>
            <person name="Andreopoulos B."/>
            <person name="Lipzen A."/>
            <person name="Chen C."/>
            <person name="Yanf M."/>
            <person name="Daum C."/>
            <person name="Ng V."/>
            <person name="Clum A."/>
            <person name="Ohm R."/>
            <person name="Martin F."/>
            <person name="Silar P."/>
            <person name="Natvig D."/>
            <person name="Lalanne C."/>
            <person name="Gautier V."/>
            <person name="Ament-Velasquez S.L."/>
            <person name="Kruys A."/>
            <person name="Hutchinson M.I."/>
            <person name="Powell A.J."/>
            <person name="Barry K."/>
            <person name="Miller A.N."/>
            <person name="Grigoriev I.V."/>
            <person name="Debuchy R."/>
            <person name="Gladieux P."/>
            <person name="Thoren M.H."/>
            <person name="Johannesson H."/>
        </authorList>
    </citation>
    <scope>NUCLEOTIDE SEQUENCE</scope>
    <source>
        <strain evidence="3">CBS 141.50</strain>
    </source>
</reference>
<name>A0AAN6V0X6_9PEZI</name>
<keyword evidence="1" id="KW-0732">Signal</keyword>
<gene>
    <name evidence="3" type="ORF">C8A04DRAFT_13000</name>
</gene>
<dbReference type="GeneID" id="87814156"/>
<protein>
    <recommendedName>
        <fullName evidence="2">Ecp2 effector protein-like domain-containing protein</fullName>
    </recommendedName>
</protein>
<evidence type="ECO:0000259" key="2">
    <source>
        <dbReference type="Pfam" id="PF14856"/>
    </source>
</evidence>
<dbReference type="Proteomes" id="UP001302676">
    <property type="component" value="Unassembled WGS sequence"/>
</dbReference>
<dbReference type="EMBL" id="MU853594">
    <property type="protein sequence ID" value="KAK4142664.1"/>
    <property type="molecule type" value="Genomic_DNA"/>
</dbReference>
<dbReference type="Pfam" id="PF14856">
    <property type="entry name" value="Hce2"/>
    <property type="match status" value="1"/>
</dbReference>
<feature type="chain" id="PRO_5043037383" description="Ecp2 effector protein-like domain-containing protein" evidence="1">
    <location>
        <begin position="21"/>
        <end position="164"/>
    </location>
</feature>
<sequence length="164" mass="17305">MLFLNTKFLALAALATTALSAPTTPLSARADYSPVTDDDYCGEAAVLHYAYGNSAPLASDCTALYQKNPGPGRWAISSAETQSRKASADGWTRLASSGTCAFEVRLAQPDVVDYQFGTNDLRFYIRGYAGAGQAQDGRVAASSTVLCGRDQGGQAAVEWRVAHA</sequence>
<comment type="caution">
    <text evidence="3">The sequence shown here is derived from an EMBL/GenBank/DDBJ whole genome shotgun (WGS) entry which is preliminary data.</text>
</comment>
<organism evidence="3 4">
    <name type="scientific">Dichotomopilus funicola</name>
    <dbReference type="NCBI Taxonomy" id="1934379"/>
    <lineage>
        <taxon>Eukaryota</taxon>
        <taxon>Fungi</taxon>
        <taxon>Dikarya</taxon>
        <taxon>Ascomycota</taxon>
        <taxon>Pezizomycotina</taxon>
        <taxon>Sordariomycetes</taxon>
        <taxon>Sordariomycetidae</taxon>
        <taxon>Sordariales</taxon>
        <taxon>Chaetomiaceae</taxon>
        <taxon>Dichotomopilus</taxon>
    </lineage>
</organism>
<feature type="domain" description="Ecp2 effector protein-like" evidence="2">
    <location>
        <begin position="40"/>
        <end position="147"/>
    </location>
</feature>
<proteinExistence type="predicted"/>
<dbReference type="InterPro" id="IPR029226">
    <property type="entry name" value="Ecp2-like"/>
</dbReference>
<accession>A0AAN6V0X6</accession>
<evidence type="ECO:0000256" key="1">
    <source>
        <dbReference type="SAM" id="SignalP"/>
    </source>
</evidence>
<dbReference type="RefSeq" id="XP_062636035.1">
    <property type="nucleotide sequence ID" value="XM_062777543.1"/>
</dbReference>
<feature type="signal peptide" evidence="1">
    <location>
        <begin position="1"/>
        <end position="20"/>
    </location>
</feature>